<dbReference type="GO" id="GO:0071949">
    <property type="term" value="F:FAD binding"/>
    <property type="evidence" value="ECO:0007669"/>
    <property type="project" value="InterPro"/>
</dbReference>
<evidence type="ECO:0000313" key="7">
    <source>
        <dbReference type="Proteomes" id="UP000517759"/>
    </source>
</evidence>
<sequence length="384" mass="41395">MPLPDRTEVFICGAGPAGLALAVGLQQQGVPHLLCDRLAEGQNTSRAAVVHARTLERLENLGISQRLVAQGNPIPTFAVCEGETRRLTIDLSALKTAYPYGLIIPQDRTEAILRERLSELGGAVNWSHEVIGIARGDEGATVSVRQEDGTVQQVAARFVIGADGFHSAVREAAEIPFQHGTYPESFILGDVEGHWPLPPDVIQLYLHPEGLMVVVPFSPGHLRIVATCDQAPEHASLDDLSAIATARGPSGVRLERLVWSSRFRIHHGVAERYREGPFLLVGDAAHVHSPAGGQGMNTGIQDAVRLAELLAEAIQDGRPETLDAYERERRPVAEGVVAMTDRMTRLAALKGPMGRGLRSLVLRAVGASSTMRHGIARQIAELDV</sequence>
<dbReference type="PRINTS" id="PR00420">
    <property type="entry name" value="RNGMNOXGNASE"/>
</dbReference>
<dbReference type="InterPro" id="IPR036188">
    <property type="entry name" value="FAD/NAD-bd_sf"/>
</dbReference>
<evidence type="ECO:0000256" key="3">
    <source>
        <dbReference type="ARBA" id="ARBA00022827"/>
    </source>
</evidence>
<proteinExistence type="predicted"/>
<feature type="domain" description="FAD-binding" evidence="4">
    <location>
        <begin position="6"/>
        <end position="338"/>
    </location>
</feature>
<gene>
    <name evidence="5" type="ORF">GCM10007884_34550</name>
    <name evidence="6" type="ORF">GGR33_002893</name>
</gene>
<dbReference type="GO" id="GO:0016709">
    <property type="term" value="F:oxidoreductase activity, acting on paired donors, with incorporation or reduction of molecular oxygen, NAD(P)H as one donor, and incorporation of one atom of oxygen"/>
    <property type="evidence" value="ECO:0007669"/>
    <property type="project" value="UniProtKB-ARBA"/>
</dbReference>
<reference evidence="8" key="2">
    <citation type="journal article" date="2019" name="Int. J. Syst. Evol. Microbiol.">
        <title>The Global Catalogue of Microorganisms (GCM) 10K type strain sequencing project: providing services to taxonomists for standard genome sequencing and annotation.</title>
        <authorList>
            <consortium name="The Broad Institute Genomics Platform"/>
            <consortium name="The Broad Institute Genome Sequencing Center for Infectious Disease"/>
            <person name="Wu L."/>
            <person name="Ma J."/>
        </authorList>
    </citation>
    <scope>NUCLEOTIDE SEQUENCE [LARGE SCALE GENOMIC DNA]</scope>
    <source>
        <strain evidence="8">NBRC 107710</strain>
    </source>
</reference>
<dbReference type="EMBL" id="BSPG01000022">
    <property type="protein sequence ID" value="GLS45465.1"/>
    <property type="molecule type" value="Genomic_DNA"/>
</dbReference>
<dbReference type="Gene3D" id="3.50.50.60">
    <property type="entry name" value="FAD/NAD(P)-binding domain"/>
    <property type="match status" value="1"/>
</dbReference>
<dbReference type="PANTHER" id="PTHR43004">
    <property type="entry name" value="TRK SYSTEM POTASSIUM UPTAKE PROTEIN"/>
    <property type="match status" value="1"/>
</dbReference>
<evidence type="ECO:0000313" key="5">
    <source>
        <dbReference type="EMBL" id="GLS45465.1"/>
    </source>
</evidence>
<dbReference type="PANTHER" id="PTHR43004:SF19">
    <property type="entry name" value="BINDING MONOOXYGENASE, PUTATIVE (JCVI)-RELATED"/>
    <property type="match status" value="1"/>
</dbReference>
<dbReference type="Gene3D" id="3.30.70.2450">
    <property type="match status" value="1"/>
</dbReference>
<keyword evidence="3" id="KW-0274">FAD</keyword>
<dbReference type="RefSeq" id="WP_183506308.1">
    <property type="nucleotide sequence ID" value="NZ_BSPG01000022.1"/>
</dbReference>
<evidence type="ECO:0000259" key="4">
    <source>
        <dbReference type="Pfam" id="PF01494"/>
    </source>
</evidence>
<reference evidence="5" key="1">
    <citation type="journal article" date="2014" name="Int. J. Syst. Evol. Microbiol.">
        <title>Complete genome of a new Firmicutes species belonging to the dominant human colonic microbiota ('Ruminococcus bicirculans') reveals two chromosomes and a selective capacity to utilize plant glucans.</title>
        <authorList>
            <consortium name="NISC Comparative Sequencing Program"/>
            <person name="Wegmann U."/>
            <person name="Louis P."/>
            <person name="Goesmann A."/>
            <person name="Henrissat B."/>
            <person name="Duncan S.H."/>
            <person name="Flint H.J."/>
        </authorList>
    </citation>
    <scope>NUCLEOTIDE SEQUENCE</scope>
    <source>
        <strain evidence="5">NBRC 107710</strain>
    </source>
</reference>
<dbReference type="InterPro" id="IPR050641">
    <property type="entry name" value="RIFMO-like"/>
</dbReference>
<dbReference type="EMBL" id="JACIDN010000005">
    <property type="protein sequence ID" value="MBB3903384.1"/>
    <property type="molecule type" value="Genomic_DNA"/>
</dbReference>
<comment type="caution">
    <text evidence="6">The sequence shown here is derived from an EMBL/GenBank/DDBJ whole genome shotgun (WGS) entry which is preliminary data.</text>
</comment>
<evidence type="ECO:0000256" key="2">
    <source>
        <dbReference type="ARBA" id="ARBA00022630"/>
    </source>
</evidence>
<name>A0A7W6AKI5_9HYPH</name>
<evidence type="ECO:0000313" key="6">
    <source>
        <dbReference type="EMBL" id="MBB3903384.1"/>
    </source>
</evidence>
<dbReference type="InterPro" id="IPR002938">
    <property type="entry name" value="FAD-bd"/>
</dbReference>
<protein>
    <submittedName>
        <fullName evidence="6">2-polyprenyl-6-methoxyphenol hydroxylase-like FAD-dependent oxidoreductase</fullName>
    </submittedName>
    <submittedName>
        <fullName evidence="5">Pentachlorophenol monooxygenase</fullName>
    </submittedName>
</protein>
<dbReference type="Proteomes" id="UP001156881">
    <property type="component" value="Unassembled WGS sequence"/>
</dbReference>
<dbReference type="AlphaFoldDB" id="A0A7W6AKI5"/>
<evidence type="ECO:0000256" key="1">
    <source>
        <dbReference type="ARBA" id="ARBA00001974"/>
    </source>
</evidence>
<comment type="cofactor">
    <cofactor evidence="1">
        <name>FAD</name>
        <dbReference type="ChEBI" id="CHEBI:57692"/>
    </cofactor>
</comment>
<dbReference type="Proteomes" id="UP000517759">
    <property type="component" value="Unassembled WGS sequence"/>
</dbReference>
<organism evidence="6 7">
    <name type="scientific">Methylobacterium brachythecii</name>
    <dbReference type="NCBI Taxonomy" id="1176177"/>
    <lineage>
        <taxon>Bacteria</taxon>
        <taxon>Pseudomonadati</taxon>
        <taxon>Pseudomonadota</taxon>
        <taxon>Alphaproteobacteria</taxon>
        <taxon>Hyphomicrobiales</taxon>
        <taxon>Methylobacteriaceae</taxon>
        <taxon>Methylobacterium</taxon>
    </lineage>
</organism>
<keyword evidence="2" id="KW-0285">Flavoprotein</keyword>
<keyword evidence="5" id="KW-0560">Oxidoreductase</keyword>
<accession>A0A7W6AKI5</accession>
<evidence type="ECO:0000313" key="8">
    <source>
        <dbReference type="Proteomes" id="UP001156881"/>
    </source>
</evidence>
<reference evidence="6 7" key="3">
    <citation type="submission" date="2020-08" db="EMBL/GenBank/DDBJ databases">
        <title>Genomic Encyclopedia of Type Strains, Phase IV (KMG-IV): sequencing the most valuable type-strain genomes for metagenomic binning, comparative biology and taxonomic classification.</title>
        <authorList>
            <person name="Goeker M."/>
        </authorList>
    </citation>
    <scope>NUCLEOTIDE SEQUENCE [LARGE SCALE GENOMIC DNA]</scope>
    <source>
        <strain evidence="6 7">DSM 24105</strain>
    </source>
</reference>
<dbReference type="Pfam" id="PF01494">
    <property type="entry name" value="FAD_binding_3"/>
    <property type="match status" value="1"/>
</dbReference>
<dbReference type="SUPFAM" id="SSF51905">
    <property type="entry name" value="FAD/NAD(P)-binding domain"/>
    <property type="match status" value="1"/>
</dbReference>
<keyword evidence="8" id="KW-1185">Reference proteome</keyword>
<keyword evidence="5" id="KW-0503">Monooxygenase</keyword>
<reference evidence="5" key="4">
    <citation type="submission" date="2023-01" db="EMBL/GenBank/DDBJ databases">
        <title>Draft genome sequence of Methylobacterium brachythecii strain NBRC 107710.</title>
        <authorList>
            <person name="Sun Q."/>
            <person name="Mori K."/>
        </authorList>
    </citation>
    <scope>NUCLEOTIDE SEQUENCE</scope>
    <source>
        <strain evidence="5">NBRC 107710</strain>
    </source>
</reference>